<accession>A0A0B5DVS9</accession>
<dbReference type="OrthoDB" id="9792935at2"/>
<name>A0A0B5DVS9_9RHOB</name>
<dbReference type="KEGG" id="cid:P73_0151"/>
<feature type="domain" description="Gfo/Idh/MocA-like oxidoreductase N-terminal" evidence="1">
    <location>
        <begin position="5"/>
        <end position="120"/>
    </location>
</feature>
<dbReference type="InterPro" id="IPR051450">
    <property type="entry name" value="Gfo/Idh/MocA_Oxidoreductases"/>
</dbReference>
<dbReference type="SUPFAM" id="SSF51735">
    <property type="entry name" value="NAD(P)-binding Rossmann-fold domains"/>
    <property type="match status" value="1"/>
</dbReference>
<gene>
    <name evidence="3" type="ORF">P73_0151</name>
</gene>
<dbReference type="PANTHER" id="PTHR43377">
    <property type="entry name" value="BILIVERDIN REDUCTASE A"/>
    <property type="match status" value="1"/>
</dbReference>
<dbReference type="EMBL" id="CP004393">
    <property type="protein sequence ID" value="AJE44866.1"/>
    <property type="molecule type" value="Genomic_DNA"/>
</dbReference>
<dbReference type="Pfam" id="PF01408">
    <property type="entry name" value="GFO_IDH_MocA"/>
    <property type="match status" value="1"/>
</dbReference>
<dbReference type="HOGENOM" id="CLU_023194_1_1_5"/>
<dbReference type="STRING" id="1208324.P73_0151"/>
<dbReference type="Pfam" id="PF22725">
    <property type="entry name" value="GFO_IDH_MocA_C3"/>
    <property type="match status" value="1"/>
</dbReference>
<dbReference type="GO" id="GO:0000166">
    <property type="term" value="F:nucleotide binding"/>
    <property type="evidence" value="ECO:0007669"/>
    <property type="project" value="InterPro"/>
</dbReference>
<evidence type="ECO:0000259" key="2">
    <source>
        <dbReference type="Pfam" id="PF22725"/>
    </source>
</evidence>
<evidence type="ECO:0000259" key="1">
    <source>
        <dbReference type="Pfam" id="PF01408"/>
    </source>
</evidence>
<proteinExistence type="predicted"/>
<evidence type="ECO:0000313" key="3">
    <source>
        <dbReference type="EMBL" id="AJE44866.1"/>
    </source>
</evidence>
<dbReference type="Gene3D" id="3.30.360.10">
    <property type="entry name" value="Dihydrodipicolinate Reductase, domain 2"/>
    <property type="match status" value="1"/>
</dbReference>
<organism evidence="3 4">
    <name type="scientific">Celeribacter indicus</name>
    <dbReference type="NCBI Taxonomy" id="1208324"/>
    <lineage>
        <taxon>Bacteria</taxon>
        <taxon>Pseudomonadati</taxon>
        <taxon>Pseudomonadota</taxon>
        <taxon>Alphaproteobacteria</taxon>
        <taxon>Rhodobacterales</taxon>
        <taxon>Roseobacteraceae</taxon>
        <taxon>Celeribacter</taxon>
    </lineage>
</organism>
<protein>
    <submittedName>
        <fullName evidence="3">Oxidoreductase domain-containing protein</fullName>
    </submittedName>
</protein>
<evidence type="ECO:0000313" key="4">
    <source>
        <dbReference type="Proteomes" id="UP000031521"/>
    </source>
</evidence>
<reference evidence="3 4" key="1">
    <citation type="journal article" date="2014" name="Int. J. Syst. Evol. Microbiol.">
        <title>Celeribacter indicus sp. nov., a polycyclic aromatic hydrocarbon-degrading bacterium from deep-sea sediment and reclassification of Huaishuia halophila as Celeribacter halophilus comb. nov.</title>
        <authorList>
            <person name="Lai Q."/>
            <person name="Cao J."/>
            <person name="Yuan J."/>
            <person name="Li F."/>
            <person name="Shao Z."/>
        </authorList>
    </citation>
    <scope>NUCLEOTIDE SEQUENCE [LARGE SCALE GENOMIC DNA]</scope>
    <source>
        <strain evidence="3">P73</strain>
    </source>
</reference>
<dbReference type="InterPro" id="IPR000683">
    <property type="entry name" value="Gfo/Idh/MocA-like_OxRdtase_N"/>
</dbReference>
<dbReference type="InterPro" id="IPR036291">
    <property type="entry name" value="NAD(P)-bd_dom_sf"/>
</dbReference>
<dbReference type="Gene3D" id="3.40.50.720">
    <property type="entry name" value="NAD(P)-binding Rossmann-like Domain"/>
    <property type="match status" value="1"/>
</dbReference>
<dbReference type="Proteomes" id="UP000031521">
    <property type="component" value="Chromosome"/>
</dbReference>
<dbReference type="SUPFAM" id="SSF55347">
    <property type="entry name" value="Glyceraldehyde-3-phosphate dehydrogenase-like, C-terminal domain"/>
    <property type="match status" value="1"/>
</dbReference>
<dbReference type="InterPro" id="IPR055170">
    <property type="entry name" value="GFO_IDH_MocA-like_dom"/>
</dbReference>
<feature type="domain" description="GFO/IDH/MocA-like oxidoreductase" evidence="2">
    <location>
        <begin position="128"/>
        <end position="228"/>
    </location>
</feature>
<keyword evidence="4" id="KW-1185">Reference proteome</keyword>
<dbReference type="PANTHER" id="PTHR43377:SF8">
    <property type="entry name" value="BLR3664 PROTEIN"/>
    <property type="match status" value="1"/>
</dbReference>
<sequence length="358" mass="38087">MKQTRIAVIGGGAIGRTHAVAIRDCPGTELAAIVDPFEAGAALAGELEALHLTELDALFDTRIDGAVIATPNALHVPQATMLIEAGIPVLVEKPLGENAAACRALVSLSEHTGVPGLVGHHRRHNPIIRAAKCAIEDGRFGALVSGTISATLHKADSYFDVAWRREKGSGGPVLINLIHEIDLVRHLFGEIGEVFAMASNDRRGFEVEDTAVILLRLSGGGMVTVALTDAGVGPWCWDTTAGENLARFPAMPAVSHMFAGTRAGMSLPDLSFWTHDGPADWTVPQVNRPLEIVPMDSYVKQIRHFAAVIAGEERPRITLADGAANIAVIEAIRTSVAQRRPVAPDLTGQDAERQTMVE</sequence>
<dbReference type="AlphaFoldDB" id="A0A0B5DVS9"/>
<dbReference type="RefSeq" id="WP_043868038.1">
    <property type="nucleotide sequence ID" value="NZ_CP004393.1"/>
</dbReference>